<dbReference type="EMBL" id="CAJVPP010001238">
    <property type="protein sequence ID" value="CAG8543224.1"/>
    <property type="molecule type" value="Genomic_DNA"/>
</dbReference>
<evidence type="ECO:0000313" key="3">
    <source>
        <dbReference type="EMBL" id="CAG8543224.1"/>
    </source>
</evidence>
<name>A0A9N9AUZ6_FUNMO</name>
<organism evidence="3 4">
    <name type="scientific">Funneliformis mosseae</name>
    <name type="common">Endomycorrhizal fungus</name>
    <name type="synonym">Glomus mosseae</name>
    <dbReference type="NCBI Taxonomy" id="27381"/>
    <lineage>
        <taxon>Eukaryota</taxon>
        <taxon>Fungi</taxon>
        <taxon>Fungi incertae sedis</taxon>
        <taxon>Mucoromycota</taxon>
        <taxon>Glomeromycotina</taxon>
        <taxon>Glomeromycetes</taxon>
        <taxon>Glomerales</taxon>
        <taxon>Glomeraceae</taxon>
        <taxon>Funneliformis</taxon>
    </lineage>
</organism>
<sequence length="254" mass="29269">MISPYQEQKSEQRIREEDTYINQENMSIYTTENGWLSPDQKQSDANHDPFLETITTKNEGIMDAGMIVRTNSSPTNNEGILTFYYPYSSTQQDDGPVTHLNNQSSLSMIQPTQGPTPASTPTQKLSPRLRSISEQNASQSRSDLKPHLHPQQHLHLHLQQPSQQQPAEQTSVENHYRLQFFQSQVTRLEEENERLCRELAELNTKLQQQTLVIQEGVRLHMLTEELEARLHLQHQSSRRLQKQSVDSLPSEDTV</sequence>
<protein>
    <submittedName>
        <fullName evidence="3">12629_t:CDS:1</fullName>
    </submittedName>
</protein>
<keyword evidence="4" id="KW-1185">Reference proteome</keyword>
<keyword evidence="1" id="KW-0175">Coiled coil</keyword>
<feature type="coiled-coil region" evidence="1">
    <location>
        <begin position="178"/>
        <end position="212"/>
    </location>
</feature>
<evidence type="ECO:0000256" key="1">
    <source>
        <dbReference type="SAM" id="Coils"/>
    </source>
</evidence>
<evidence type="ECO:0000256" key="2">
    <source>
        <dbReference type="SAM" id="MobiDB-lite"/>
    </source>
</evidence>
<dbReference type="Proteomes" id="UP000789375">
    <property type="component" value="Unassembled WGS sequence"/>
</dbReference>
<gene>
    <name evidence="3" type="ORF">FMOSSE_LOCUS6084</name>
</gene>
<feature type="compositionally biased region" description="Polar residues" evidence="2">
    <location>
        <begin position="107"/>
        <end position="125"/>
    </location>
</feature>
<dbReference type="AlphaFoldDB" id="A0A9N9AUZ6"/>
<feature type="region of interest" description="Disordered" evidence="2">
    <location>
        <begin position="107"/>
        <end position="171"/>
    </location>
</feature>
<feature type="region of interest" description="Disordered" evidence="2">
    <location>
        <begin position="234"/>
        <end position="254"/>
    </location>
</feature>
<proteinExistence type="predicted"/>
<feature type="compositionally biased region" description="Low complexity" evidence="2">
    <location>
        <begin position="157"/>
        <end position="166"/>
    </location>
</feature>
<reference evidence="3" key="1">
    <citation type="submission" date="2021-06" db="EMBL/GenBank/DDBJ databases">
        <authorList>
            <person name="Kallberg Y."/>
            <person name="Tangrot J."/>
            <person name="Rosling A."/>
        </authorList>
    </citation>
    <scope>NUCLEOTIDE SEQUENCE</scope>
    <source>
        <strain evidence="3">87-6 pot B 2015</strain>
    </source>
</reference>
<feature type="compositionally biased region" description="Polar residues" evidence="2">
    <location>
        <begin position="132"/>
        <end position="141"/>
    </location>
</feature>
<feature type="compositionally biased region" description="Polar residues" evidence="2">
    <location>
        <begin position="242"/>
        <end position="254"/>
    </location>
</feature>
<comment type="caution">
    <text evidence="3">The sequence shown here is derived from an EMBL/GenBank/DDBJ whole genome shotgun (WGS) entry which is preliminary data.</text>
</comment>
<feature type="compositionally biased region" description="Basic residues" evidence="2">
    <location>
        <begin position="147"/>
        <end position="156"/>
    </location>
</feature>
<accession>A0A9N9AUZ6</accession>
<evidence type="ECO:0000313" key="4">
    <source>
        <dbReference type="Proteomes" id="UP000789375"/>
    </source>
</evidence>